<evidence type="ECO:0000313" key="1">
    <source>
        <dbReference type="EMBL" id="TWI70712.1"/>
    </source>
</evidence>
<dbReference type="Proteomes" id="UP000318307">
    <property type="component" value="Unassembled WGS sequence"/>
</dbReference>
<dbReference type="GO" id="GO:0004165">
    <property type="term" value="F:delta(3)-delta(2)-enoyl-CoA isomerase activity"/>
    <property type="evidence" value="ECO:0007669"/>
    <property type="project" value="TreeGrafter"/>
</dbReference>
<dbReference type="InterPro" id="IPR001753">
    <property type="entry name" value="Enoyl-CoA_hydra/iso"/>
</dbReference>
<dbReference type="EMBL" id="VLLC01000017">
    <property type="protein sequence ID" value="TWI70712.1"/>
    <property type="molecule type" value="Genomic_DNA"/>
</dbReference>
<dbReference type="SUPFAM" id="SSF52096">
    <property type="entry name" value="ClpP/crotonase"/>
    <property type="match status" value="1"/>
</dbReference>
<dbReference type="Pfam" id="PF00378">
    <property type="entry name" value="ECH_1"/>
    <property type="match status" value="1"/>
</dbReference>
<proteinExistence type="predicted"/>
<dbReference type="InterPro" id="IPR029045">
    <property type="entry name" value="ClpP/crotonase-like_dom_sf"/>
</dbReference>
<dbReference type="OrthoDB" id="5365311at2"/>
<dbReference type="CDD" id="cd06558">
    <property type="entry name" value="crotonase-like"/>
    <property type="match status" value="1"/>
</dbReference>
<organism evidence="1 2">
    <name type="scientific">Desulfobotulus alkaliphilus</name>
    <dbReference type="NCBI Taxonomy" id="622671"/>
    <lineage>
        <taxon>Bacteria</taxon>
        <taxon>Pseudomonadati</taxon>
        <taxon>Thermodesulfobacteriota</taxon>
        <taxon>Desulfobacteria</taxon>
        <taxon>Desulfobacterales</taxon>
        <taxon>Desulfobacteraceae</taxon>
        <taxon>Desulfobotulus</taxon>
    </lineage>
</organism>
<dbReference type="GO" id="GO:0006635">
    <property type="term" value="P:fatty acid beta-oxidation"/>
    <property type="evidence" value="ECO:0007669"/>
    <property type="project" value="TreeGrafter"/>
</dbReference>
<dbReference type="PANTHER" id="PTHR11941">
    <property type="entry name" value="ENOYL-COA HYDRATASE-RELATED"/>
    <property type="match status" value="1"/>
</dbReference>
<comment type="caution">
    <text evidence="1">The sequence shown here is derived from an EMBL/GenBank/DDBJ whole genome shotgun (WGS) entry which is preliminary data.</text>
</comment>
<gene>
    <name evidence="1" type="ORF">LZ24_02282</name>
</gene>
<dbReference type="AlphaFoldDB" id="A0A562RNT5"/>
<sequence length="240" mass="26755">MAIVEWEKDESVAIIRMNSGENRHNLEFGKAMCAAIDEALADAEIKAIVLTGNDGKNFSQGVDLEWLGGRLNDQDYQAMKDFMYKMNEVFAKLLTVPVPVIAAISGHAFGNGAILSCACDFRFMRADRGYFCFPEVDLGIPFLPGMIAFCKKSVPYYKFNEMKLTGKRAGAAELEADHVITKACDNLESLMAESVAFAKTFHKKRGIFGEHKKRLHKEIIEIMDVEDKPVIESLALFIAD</sequence>
<evidence type="ECO:0000313" key="2">
    <source>
        <dbReference type="Proteomes" id="UP000318307"/>
    </source>
</evidence>
<protein>
    <submittedName>
        <fullName evidence="1">Enoyl-CoA hydratase/carnithine racemase</fullName>
    </submittedName>
</protein>
<dbReference type="PANTHER" id="PTHR11941:SF75">
    <property type="entry name" value="ENOYL-COA HYDRATASE_ISOMERASE FAMILY PROTEIN"/>
    <property type="match status" value="1"/>
</dbReference>
<keyword evidence="2" id="KW-1185">Reference proteome</keyword>
<accession>A0A562RNT5</accession>
<dbReference type="RefSeq" id="WP_144685397.1">
    <property type="nucleotide sequence ID" value="NZ_VLLC01000017.1"/>
</dbReference>
<name>A0A562RNT5_9BACT</name>
<reference evidence="1 2" key="1">
    <citation type="submission" date="2019-07" db="EMBL/GenBank/DDBJ databases">
        <title>Genome sequencing of 100 strains of the haloalkaliphilic chemolithoautotrophic sulfur-oxidizing bacterium Thioalkalivibrio.</title>
        <authorList>
            <person name="Muyzer G."/>
        </authorList>
    </citation>
    <scope>NUCLEOTIDE SEQUENCE [LARGE SCALE GENOMIC DNA]</scope>
    <source>
        <strain evidence="1 2">ASO4-4</strain>
    </source>
</reference>
<dbReference type="Gene3D" id="3.90.226.10">
    <property type="entry name" value="2-enoyl-CoA Hydratase, Chain A, domain 1"/>
    <property type="match status" value="1"/>
</dbReference>